<dbReference type="PANTHER" id="PTHR11516:SF41">
    <property type="entry name" value="3-METHYL-2-OXOBUTANOATE DEHYDROGENASE SUBUNIT ALPHA"/>
    <property type="match status" value="1"/>
</dbReference>
<dbReference type="InterPro" id="IPR001017">
    <property type="entry name" value="DH_E1"/>
</dbReference>
<protein>
    <submittedName>
        <fullName evidence="5">Thiamine pyrophosphate-dependent dehydrogenase E1 component subunit alpha</fullName>
    </submittedName>
</protein>
<feature type="domain" description="Dehydrogenase E1 component" evidence="4">
    <location>
        <begin position="33"/>
        <end position="324"/>
    </location>
</feature>
<reference evidence="5" key="1">
    <citation type="submission" date="2022-07" db="EMBL/GenBank/DDBJ databases">
        <title>Taxonomic analysis of Microcella humidisoli nov. sp., isolated from riverside soil.</title>
        <authorList>
            <person name="Molina K.M."/>
            <person name="Kim S.B."/>
        </authorList>
    </citation>
    <scope>NUCLEOTIDE SEQUENCE</scope>
    <source>
        <strain evidence="5">MMS21-STM10</strain>
    </source>
</reference>
<keyword evidence="6" id="KW-1185">Reference proteome</keyword>
<comment type="cofactor">
    <cofactor evidence="1">
        <name>thiamine diphosphate</name>
        <dbReference type="ChEBI" id="CHEBI:58937"/>
    </cofactor>
</comment>
<proteinExistence type="predicted"/>
<keyword evidence="3" id="KW-0786">Thiamine pyrophosphate</keyword>
<keyword evidence="2" id="KW-0560">Oxidoreductase</keyword>
<evidence type="ECO:0000259" key="4">
    <source>
        <dbReference type="Pfam" id="PF00676"/>
    </source>
</evidence>
<dbReference type="InterPro" id="IPR029061">
    <property type="entry name" value="THDP-binding"/>
</dbReference>
<dbReference type="EMBL" id="CP101497">
    <property type="protein sequence ID" value="UTT63680.1"/>
    <property type="molecule type" value="Genomic_DNA"/>
</dbReference>
<dbReference type="Gene3D" id="3.40.50.970">
    <property type="match status" value="1"/>
</dbReference>
<dbReference type="Pfam" id="PF00676">
    <property type="entry name" value="E1_dh"/>
    <property type="match status" value="1"/>
</dbReference>
<dbReference type="Proteomes" id="UP001060039">
    <property type="component" value="Chromosome"/>
</dbReference>
<dbReference type="RefSeq" id="WP_255160813.1">
    <property type="nucleotide sequence ID" value="NZ_CP101497.1"/>
</dbReference>
<dbReference type="InterPro" id="IPR050642">
    <property type="entry name" value="PDH_E1_Alpha_Subunit"/>
</dbReference>
<evidence type="ECO:0000256" key="1">
    <source>
        <dbReference type="ARBA" id="ARBA00001964"/>
    </source>
</evidence>
<accession>A0ABY5G0N5</accession>
<evidence type="ECO:0000313" key="5">
    <source>
        <dbReference type="EMBL" id="UTT63680.1"/>
    </source>
</evidence>
<sequence>MSALLRDDVEIDFDADIVVSDSDHELALTLFHQMLRIREFELRVNKSFLEGHIPGTIHLSLGQEACAAGACHPLNVEDWITITHRGHGQALAKGVTAASMMAELFARDGGCCRGYGGSLHVGDMSVGAVPAIAIVADSIPITAGIAYAFRARNERRVALCFTGDGAAGEGDWHEGLNLAAAWNLPVVYLCENNLYSISTRIDRQFKNTSLAARAATYGMRSLVVDGNDVLAVQRAVAAEVERIRNEGGGPVFIECLTYRQGGHKRDDPGSYRPQEEVDLWMGRDPLARLERTLVAQGAGGDVEELRAKVSEELDEAVAWAFASPLAEWKVDS</sequence>
<evidence type="ECO:0000256" key="3">
    <source>
        <dbReference type="ARBA" id="ARBA00023052"/>
    </source>
</evidence>
<organism evidence="5 6">
    <name type="scientific">Microcella humidisoli</name>
    <dbReference type="NCBI Taxonomy" id="2963406"/>
    <lineage>
        <taxon>Bacteria</taxon>
        <taxon>Bacillati</taxon>
        <taxon>Actinomycetota</taxon>
        <taxon>Actinomycetes</taxon>
        <taxon>Micrococcales</taxon>
        <taxon>Microbacteriaceae</taxon>
        <taxon>Microcella</taxon>
    </lineage>
</organism>
<dbReference type="SUPFAM" id="SSF52518">
    <property type="entry name" value="Thiamin diphosphate-binding fold (THDP-binding)"/>
    <property type="match status" value="1"/>
</dbReference>
<gene>
    <name evidence="5" type="ORF">NNL39_06185</name>
</gene>
<evidence type="ECO:0000313" key="6">
    <source>
        <dbReference type="Proteomes" id="UP001060039"/>
    </source>
</evidence>
<name>A0ABY5G0N5_9MICO</name>
<evidence type="ECO:0000256" key="2">
    <source>
        <dbReference type="ARBA" id="ARBA00023002"/>
    </source>
</evidence>
<dbReference type="PANTHER" id="PTHR11516">
    <property type="entry name" value="PYRUVATE DEHYDROGENASE E1 COMPONENT, ALPHA SUBUNIT BACTERIAL AND ORGANELLAR"/>
    <property type="match status" value="1"/>
</dbReference>
<dbReference type="CDD" id="cd02000">
    <property type="entry name" value="TPP_E1_PDC_ADC_BCADC"/>
    <property type="match status" value="1"/>
</dbReference>